<dbReference type="SUPFAM" id="SSF54593">
    <property type="entry name" value="Glyoxalase/Bleomycin resistance protein/Dihydroxybiphenyl dioxygenase"/>
    <property type="match status" value="1"/>
</dbReference>
<sequence length="237" mass="27401">MKLDHIVHFVRKNPQEAATLWKEQGFYAAVGGQHINWGTHNALLYVKDCYIEWLSVEKEQVAAQADHPLTRQLLYDQVGFGTVCLRTDNIESVNDDLNGRGFTTSGVLDAERRTEAGQLIKWKMLFIKEEASARLPSPFFIEWQETDQERYKNLKENGAIQESNKELAIERCVFGVWNPEEAASTWQKLLGGSLELENCRIEFRKTDLPKERLEEVHFAQGVNKVEFEQGQYWLPQL</sequence>
<dbReference type="PANTHER" id="PTHR40265">
    <property type="entry name" value="BLL2707 PROTEIN"/>
    <property type="match status" value="1"/>
</dbReference>
<dbReference type="Gene3D" id="3.10.180.10">
    <property type="entry name" value="2,3-Dihydroxybiphenyl 1,2-Dioxygenase, domain 1"/>
    <property type="match status" value="1"/>
</dbReference>
<gene>
    <name evidence="2" type="ORF">QOZ98_002492</name>
</gene>
<feature type="domain" description="Glyoxalase-like" evidence="1">
    <location>
        <begin position="3"/>
        <end position="190"/>
    </location>
</feature>
<evidence type="ECO:0000313" key="3">
    <source>
        <dbReference type="Proteomes" id="UP001241988"/>
    </source>
</evidence>
<name>A0ABU0GWB3_9BACL</name>
<dbReference type="Pfam" id="PF13468">
    <property type="entry name" value="Glyoxalase_3"/>
    <property type="match status" value="1"/>
</dbReference>
<dbReference type="PANTHER" id="PTHR40265:SF1">
    <property type="entry name" value="GLYOXALASE-LIKE DOMAIN-CONTAINING PROTEIN"/>
    <property type="match status" value="1"/>
</dbReference>
<dbReference type="RefSeq" id="WP_308787724.1">
    <property type="nucleotide sequence ID" value="NZ_JAUSWB010000006.1"/>
</dbReference>
<dbReference type="InterPro" id="IPR025870">
    <property type="entry name" value="Glyoxalase-like_dom"/>
</dbReference>
<dbReference type="Proteomes" id="UP001241988">
    <property type="component" value="Unassembled WGS sequence"/>
</dbReference>
<dbReference type="EMBL" id="JAUSWB010000006">
    <property type="protein sequence ID" value="MDQ0429664.1"/>
    <property type="molecule type" value="Genomic_DNA"/>
</dbReference>
<evidence type="ECO:0000259" key="1">
    <source>
        <dbReference type="Pfam" id="PF13468"/>
    </source>
</evidence>
<keyword evidence="3" id="KW-1185">Reference proteome</keyword>
<reference evidence="2 3" key="1">
    <citation type="submission" date="2023-07" db="EMBL/GenBank/DDBJ databases">
        <title>Genomic Encyclopedia of Type Strains, Phase IV (KMG-IV): sequencing the most valuable type-strain genomes for metagenomic binning, comparative biology and taxonomic classification.</title>
        <authorList>
            <person name="Goeker M."/>
        </authorList>
    </citation>
    <scope>NUCLEOTIDE SEQUENCE [LARGE SCALE GENOMIC DNA]</scope>
    <source>
        <strain evidence="2 3">DSM 16419</strain>
    </source>
</reference>
<evidence type="ECO:0000313" key="2">
    <source>
        <dbReference type="EMBL" id="MDQ0429664.1"/>
    </source>
</evidence>
<dbReference type="InterPro" id="IPR029068">
    <property type="entry name" value="Glyas_Bleomycin-R_OHBP_Dase"/>
</dbReference>
<accession>A0ABU0GWB3</accession>
<protein>
    <recommendedName>
        <fullName evidence="1">Glyoxalase-like domain-containing protein</fullName>
    </recommendedName>
</protein>
<organism evidence="2 3">
    <name type="scientific">Planomicrobium stackebrandtii</name>
    <dbReference type="NCBI Taxonomy" id="253160"/>
    <lineage>
        <taxon>Bacteria</taxon>
        <taxon>Bacillati</taxon>
        <taxon>Bacillota</taxon>
        <taxon>Bacilli</taxon>
        <taxon>Bacillales</taxon>
        <taxon>Caryophanaceae</taxon>
        <taxon>Planomicrobium</taxon>
    </lineage>
</organism>
<comment type="caution">
    <text evidence="2">The sequence shown here is derived from an EMBL/GenBank/DDBJ whole genome shotgun (WGS) entry which is preliminary data.</text>
</comment>
<proteinExistence type="predicted"/>